<dbReference type="EMBL" id="FOGG01000025">
    <property type="protein sequence ID" value="SES01911.1"/>
    <property type="molecule type" value="Genomic_DNA"/>
</dbReference>
<evidence type="ECO:0000256" key="3">
    <source>
        <dbReference type="ARBA" id="ARBA00023082"/>
    </source>
</evidence>
<dbReference type="AlphaFoldDB" id="A0A1H9TY14"/>
<dbReference type="InterPro" id="IPR013325">
    <property type="entry name" value="RNA_pol_sigma_r2"/>
</dbReference>
<dbReference type="NCBIfam" id="TIGR02937">
    <property type="entry name" value="sigma70-ECF"/>
    <property type="match status" value="1"/>
</dbReference>
<feature type="domain" description="RNA polymerase sigma-70 region 2" evidence="6">
    <location>
        <begin position="22"/>
        <end position="87"/>
    </location>
</feature>
<dbReference type="Pfam" id="PF04542">
    <property type="entry name" value="Sigma70_r2"/>
    <property type="match status" value="1"/>
</dbReference>
<dbReference type="InterPro" id="IPR039425">
    <property type="entry name" value="RNA_pol_sigma-70-like"/>
</dbReference>
<reference evidence="7 8" key="1">
    <citation type="submission" date="2016-10" db="EMBL/GenBank/DDBJ databases">
        <authorList>
            <person name="de Groot N.N."/>
        </authorList>
    </citation>
    <scope>NUCLEOTIDE SEQUENCE [LARGE SCALE GENOMIC DNA]</scope>
    <source>
        <strain evidence="7 8">DSM 18610</strain>
    </source>
</reference>
<evidence type="ECO:0000313" key="7">
    <source>
        <dbReference type="EMBL" id="SES01911.1"/>
    </source>
</evidence>
<dbReference type="InterPro" id="IPR013324">
    <property type="entry name" value="RNA_pol_sigma_r3/r4-like"/>
</dbReference>
<dbReference type="Proteomes" id="UP000199572">
    <property type="component" value="Unassembled WGS sequence"/>
</dbReference>
<dbReference type="STRING" id="390241.SAMN04488023_12544"/>
<evidence type="ECO:0000256" key="4">
    <source>
        <dbReference type="ARBA" id="ARBA00023125"/>
    </source>
</evidence>
<dbReference type="GO" id="GO:0016987">
    <property type="term" value="F:sigma factor activity"/>
    <property type="evidence" value="ECO:0007669"/>
    <property type="project" value="UniProtKB-KW"/>
</dbReference>
<keyword evidence="8" id="KW-1185">Reference proteome</keyword>
<evidence type="ECO:0000313" key="8">
    <source>
        <dbReference type="Proteomes" id="UP000199572"/>
    </source>
</evidence>
<proteinExistence type="inferred from homology"/>
<dbReference type="Gene3D" id="1.10.1740.10">
    <property type="match status" value="1"/>
</dbReference>
<keyword evidence="2" id="KW-0805">Transcription regulation</keyword>
<keyword evidence="3" id="KW-0731">Sigma factor</keyword>
<dbReference type="GO" id="GO:0006352">
    <property type="term" value="P:DNA-templated transcription initiation"/>
    <property type="evidence" value="ECO:0007669"/>
    <property type="project" value="InterPro"/>
</dbReference>
<evidence type="ECO:0000256" key="2">
    <source>
        <dbReference type="ARBA" id="ARBA00023015"/>
    </source>
</evidence>
<gene>
    <name evidence="7" type="ORF">SAMN04488023_12544</name>
</gene>
<dbReference type="InterPro" id="IPR014284">
    <property type="entry name" value="RNA_pol_sigma-70_dom"/>
</dbReference>
<sequence length="197" mass="22934">MNEEKQGLAATNQLHSDPVTWVEKYADYLYRFAISRLRDEEVARDLVQDTFLAALQQLARFEGNSSEKTWLTAILRNKIADFYRNQASRGLEEVRQSESEQVDFFDAENGHWNTPHAPQSFGLETDNPLLIKELGNILSGCLKKLPPLWFSVFSMKHIDDYTSEKICLELKLTDANFWVIMHRTKLNLRACLQKHWN</sequence>
<dbReference type="GO" id="GO:0003677">
    <property type="term" value="F:DNA binding"/>
    <property type="evidence" value="ECO:0007669"/>
    <property type="project" value="UniProtKB-KW"/>
</dbReference>
<name>A0A1H9TY14_9SPHI</name>
<keyword evidence="5" id="KW-0804">Transcription</keyword>
<evidence type="ECO:0000256" key="5">
    <source>
        <dbReference type="ARBA" id="ARBA00023163"/>
    </source>
</evidence>
<evidence type="ECO:0000259" key="6">
    <source>
        <dbReference type="Pfam" id="PF04542"/>
    </source>
</evidence>
<dbReference type="InterPro" id="IPR007627">
    <property type="entry name" value="RNA_pol_sigma70_r2"/>
</dbReference>
<accession>A0A1H9TY14</accession>
<evidence type="ECO:0000256" key="1">
    <source>
        <dbReference type="ARBA" id="ARBA00010641"/>
    </source>
</evidence>
<organism evidence="7 8">
    <name type="scientific">Pedobacter rhizosphaerae</name>
    <dbReference type="NCBI Taxonomy" id="390241"/>
    <lineage>
        <taxon>Bacteria</taxon>
        <taxon>Pseudomonadati</taxon>
        <taxon>Bacteroidota</taxon>
        <taxon>Sphingobacteriia</taxon>
        <taxon>Sphingobacteriales</taxon>
        <taxon>Sphingobacteriaceae</taxon>
        <taxon>Pedobacter</taxon>
    </lineage>
</organism>
<protein>
    <submittedName>
        <fullName evidence="7">RNA polymerase sigma-70 factor, ECF subfamily</fullName>
    </submittedName>
</protein>
<dbReference type="PANTHER" id="PTHR43133">
    <property type="entry name" value="RNA POLYMERASE ECF-TYPE SIGMA FACTO"/>
    <property type="match status" value="1"/>
</dbReference>
<keyword evidence="4" id="KW-0238">DNA-binding</keyword>
<dbReference type="OrthoDB" id="9782108at2"/>
<dbReference type="PANTHER" id="PTHR43133:SF8">
    <property type="entry name" value="RNA POLYMERASE SIGMA FACTOR HI_1459-RELATED"/>
    <property type="match status" value="1"/>
</dbReference>
<comment type="similarity">
    <text evidence="1">Belongs to the sigma-70 factor family. ECF subfamily.</text>
</comment>
<dbReference type="RefSeq" id="WP_090886695.1">
    <property type="nucleotide sequence ID" value="NZ_FOGG01000025.1"/>
</dbReference>
<dbReference type="SUPFAM" id="SSF88659">
    <property type="entry name" value="Sigma3 and sigma4 domains of RNA polymerase sigma factors"/>
    <property type="match status" value="1"/>
</dbReference>
<dbReference type="SUPFAM" id="SSF88946">
    <property type="entry name" value="Sigma2 domain of RNA polymerase sigma factors"/>
    <property type="match status" value="1"/>
</dbReference>